<feature type="transmembrane region" description="Helical" evidence="1">
    <location>
        <begin position="53"/>
        <end position="73"/>
    </location>
</feature>
<name>A0A6C0HZI5_9ZZZZ</name>
<proteinExistence type="predicted"/>
<sequence length="264" mass="29900">MKLCAPAVVYLVLAIIALVFNMRFSMVSILLHVAFIGLWTFILNWICSKGFKWVSWGLVVLPYLFAALVWLIGVEIMAINKINAYEGFKEGVGGQISFPTKKVIPLTQAEIDLATKLKTITIDQIKQLTPEEIKLLTNIQISKLTNEQIQAIPIDKIQLLTYSQLNENFDDLTPLQFMALPKKVIQLFLPKQIIKNLKSFSPIQKTWFLPIQVETIPELKGYTLPPGKLPNGITLPNNNYDDDDIELSDADKVKIYNKIVDLIN</sequence>
<evidence type="ECO:0000256" key="1">
    <source>
        <dbReference type="SAM" id="Phobius"/>
    </source>
</evidence>
<feature type="transmembrane region" description="Helical" evidence="1">
    <location>
        <begin position="27"/>
        <end position="46"/>
    </location>
</feature>
<keyword evidence="1" id="KW-0812">Transmembrane</keyword>
<accession>A0A6C0HZI5</accession>
<reference evidence="2" key="1">
    <citation type="journal article" date="2020" name="Nature">
        <title>Giant virus diversity and host interactions through global metagenomics.</title>
        <authorList>
            <person name="Schulz F."/>
            <person name="Roux S."/>
            <person name="Paez-Espino D."/>
            <person name="Jungbluth S."/>
            <person name="Walsh D.A."/>
            <person name="Denef V.J."/>
            <person name="McMahon K.D."/>
            <person name="Konstantinidis K.T."/>
            <person name="Eloe-Fadrosh E.A."/>
            <person name="Kyrpides N.C."/>
            <person name="Woyke T."/>
        </authorList>
    </citation>
    <scope>NUCLEOTIDE SEQUENCE</scope>
    <source>
        <strain evidence="2">GVMAG-M-3300023184-182</strain>
    </source>
</reference>
<dbReference type="EMBL" id="MN740053">
    <property type="protein sequence ID" value="QHT85939.1"/>
    <property type="molecule type" value="Genomic_DNA"/>
</dbReference>
<protein>
    <submittedName>
        <fullName evidence="2">Uncharacterized protein</fullName>
    </submittedName>
</protein>
<keyword evidence="1" id="KW-0472">Membrane</keyword>
<organism evidence="2">
    <name type="scientific">viral metagenome</name>
    <dbReference type="NCBI Taxonomy" id="1070528"/>
    <lineage>
        <taxon>unclassified sequences</taxon>
        <taxon>metagenomes</taxon>
        <taxon>organismal metagenomes</taxon>
    </lineage>
</organism>
<dbReference type="AlphaFoldDB" id="A0A6C0HZI5"/>
<keyword evidence="1" id="KW-1133">Transmembrane helix</keyword>
<evidence type="ECO:0000313" key="2">
    <source>
        <dbReference type="EMBL" id="QHT85939.1"/>
    </source>
</evidence>